<gene>
    <name evidence="3" type="ORF">BC659_2503</name>
</gene>
<dbReference type="PANTHER" id="PTHR11575">
    <property type="entry name" value="5'-NUCLEOTIDASE-RELATED"/>
    <property type="match status" value="1"/>
</dbReference>
<dbReference type="PRINTS" id="PR01607">
    <property type="entry name" value="APYRASEFAMLY"/>
</dbReference>
<dbReference type="Pfam" id="PF02872">
    <property type="entry name" value="5_nucleotid_C"/>
    <property type="match status" value="1"/>
</dbReference>
<organism evidence="3 4">
    <name type="scientific">Sediminibacterium goheungense</name>
    <dbReference type="NCBI Taxonomy" id="1086393"/>
    <lineage>
        <taxon>Bacteria</taxon>
        <taxon>Pseudomonadati</taxon>
        <taxon>Bacteroidota</taxon>
        <taxon>Chitinophagia</taxon>
        <taxon>Chitinophagales</taxon>
        <taxon>Chitinophagaceae</taxon>
        <taxon>Sediminibacterium</taxon>
    </lineage>
</organism>
<feature type="chain" id="PRO_5020955085" evidence="1">
    <location>
        <begin position="23"/>
        <end position="247"/>
    </location>
</feature>
<dbReference type="Proteomes" id="UP000295741">
    <property type="component" value="Unassembled WGS sequence"/>
</dbReference>
<feature type="domain" description="5'-Nucleotidase C-terminal" evidence="2">
    <location>
        <begin position="69"/>
        <end position="205"/>
    </location>
</feature>
<proteinExistence type="predicted"/>
<dbReference type="OrthoDB" id="4762412at2"/>
<accession>A0A4R6IWT4</accession>
<reference evidence="3 4" key="1">
    <citation type="submission" date="2019-03" db="EMBL/GenBank/DDBJ databases">
        <title>Genomic Encyclopedia of Archaeal and Bacterial Type Strains, Phase II (KMG-II): from individual species to whole genera.</title>
        <authorList>
            <person name="Goeker M."/>
        </authorList>
    </citation>
    <scope>NUCLEOTIDE SEQUENCE [LARGE SCALE GENOMIC DNA]</scope>
    <source>
        <strain evidence="3 4">DSM 28323</strain>
    </source>
</reference>
<protein>
    <submittedName>
        <fullName evidence="3">5'-nucleotidase-like protein</fullName>
    </submittedName>
</protein>
<dbReference type="PANTHER" id="PTHR11575:SF24">
    <property type="entry name" value="5'-NUCLEOTIDASE"/>
    <property type="match status" value="1"/>
</dbReference>
<comment type="caution">
    <text evidence="3">The sequence shown here is derived from an EMBL/GenBank/DDBJ whole genome shotgun (WGS) entry which is preliminary data.</text>
</comment>
<dbReference type="Gene3D" id="3.90.780.10">
    <property type="entry name" value="5'-Nucleotidase, C-terminal domain"/>
    <property type="match status" value="1"/>
</dbReference>
<evidence type="ECO:0000313" key="4">
    <source>
        <dbReference type="Proteomes" id="UP000295741"/>
    </source>
</evidence>
<dbReference type="AlphaFoldDB" id="A0A4R6IWT4"/>
<dbReference type="InterPro" id="IPR036907">
    <property type="entry name" value="5'-Nucleotdase_C_sf"/>
</dbReference>
<dbReference type="RefSeq" id="WP_133475046.1">
    <property type="nucleotide sequence ID" value="NZ_SNWP01000011.1"/>
</dbReference>
<dbReference type="EMBL" id="SNWP01000011">
    <property type="protein sequence ID" value="TDO27184.1"/>
    <property type="molecule type" value="Genomic_DNA"/>
</dbReference>
<dbReference type="GO" id="GO:0016787">
    <property type="term" value="F:hydrolase activity"/>
    <property type="evidence" value="ECO:0007669"/>
    <property type="project" value="InterPro"/>
</dbReference>
<dbReference type="InterPro" id="IPR006179">
    <property type="entry name" value="5_nucleotidase/apyrase"/>
</dbReference>
<dbReference type="SUPFAM" id="SSF55816">
    <property type="entry name" value="5'-nucleotidase (syn. UDP-sugar hydrolase), C-terminal domain"/>
    <property type="match status" value="1"/>
</dbReference>
<evidence type="ECO:0000259" key="2">
    <source>
        <dbReference type="Pfam" id="PF02872"/>
    </source>
</evidence>
<keyword evidence="4" id="KW-1185">Reference proteome</keyword>
<dbReference type="GO" id="GO:0030288">
    <property type="term" value="C:outer membrane-bounded periplasmic space"/>
    <property type="evidence" value="ECO:0007669"/>
    <property type="project" value="TreeGrafter"/>
</dbReference>
<name>A0A4R6IWT4_9BACT</name>
<evidence type="ECO:0000256" key="1">
    <source>
        <dbReference type="SAM" id="SignalP"/>
    </source>
</evidence>
<dbReference type="GO" id="GO:0009166">
    <property type="term" value="P:nucleotide catabolic process"/>
    <property type="evidence" value="ECO:0007669"/>
    <property type="project" value="InterPro"/>
</dbReference>
<dbReference type="PROSITE" id="PS51257">
    <property type="entry name" value="PROKAR_LIPOPROTEIN"/>
    <property type="match status" value="1"/>
</dbReference>
<sequence>MYRRKYIFYCLIILLSSCSSFYQPVSLQHTQYRIEPSLKKDSAMIALLMPYAKDINATMNKVIGISGGNYNNNRPESEIGNFLADAYLQMASEKFGRKVDAGFMNAGGVRSYLSKGNITVGKIFEIMPFDNILVLQELKGSVLQAYLDKMAEDGGWPVSKGVTMVIRNKKATQVMINGKPLDANTVYVVAHSDYIANGGGDCDMLRSVPQINKGYLMRDAIIDYVTKLTAEGKTIQPLIENRVTNAQ</sequence>
<keyword evidence="1" id="KW-0732">Signal</keyword>
<evidence type="ECO:0000313" key="3">
    <source>
        <dbReference type="EMBL" id="TDO27184.1"/>
    </source>
</evidence>
<feature type="signal peptide" evidence="1">
    <location>
        <begin position="1"/>
        <end position="22"/>
    </location>
</feature>
<dbReference type="InterPro" id="IPR008334">
    <property type="entry name" value="5'-Nucleotdase_C"/>
</dbReference>